<dbReference type="EMBL" id="UINC01063723">
    <property type="protein sequence ID" value="SVB91655.1"/>
    <property type="molecule type" value="Genomic_DNA"/>
</dbReference>
<protein>
    <recommendedName>
        <fullName evidence="2">Pectate lyase</fullName>
    </recommendedName>
</protein>
<dbReference type="Pfam" id="PF09492">
    <property type="entry name" value="Pec_lyase"/>
    <property type="match status" value="1"/>
</dbReference>
<dbReference type="InterPro" id="IPR012669">
    <property type="entry name" value="Pectate_lyase"/>
</dbReference>
<sequence>MKSHDYIRRIIFCITVVLLAVSRQTALASKDENPRTESHQRAETILLYQRNSGGWPKNYEREEKLSKKARSKVLSEKNKNDAMIDNGATHTEIRLLADAYHETSDNRFRDAAIKGITYLLAAQYDNGGWPQRFPEPRGYAKHITFNDNAMIGAMSLLRDILVDHKRFPFVSRDVRAQCGKAIESGISCILKCQIKVNGRRTVWCAQHDEKTFQPRKARSYELPSFSGSESVKIIRFLMQIDQPGKQVIEAIDGAVTWFDHSKLEGIKQVRVEDPTKAGGHDKIIVKDDNASPMWARFYDIKTNDPFFCSRDGVPRKTLAEISH</sequence>
<organism evidence="1">
    <name type="scientific">marine metagenome</name>
    <dbReference type="NCBI Taxonomy" id="408172"/>
    <lineage>
        <taxon>unclassified sequences</taxon>
        <taxon>metagenomes</taxon>
        <taxon>ecological metagenomes</taxon>
    </lineage>
</organism>
<accession>A0A382HX12</accession>
<evidence type="ECO:0000313" key="1">
    <source>
        <dbReference type="EMBL" id="SVB91655.1"/>
    </source>
</evidence>
<dbReference type="Gene3D" id="1.50.10.20">
    <property type="match status" value="1"/>
</dbReference>
<gene>
    <name evidence="1" type="ORF">METZ01_LOCUS244509</name>
</gene>
<dbReference type="SUPFAM" id="SSF81853">
    <property type="entry name" value="Family 10 polysaccharide lyase"/>
    <property type="match status" value="1"/>
</dbReference>
<reference evidence="1" key="1">
    <citation type="submission" date="2018-05" db="EMBL/GenBank/DDBJ databases">
        <authorList>
            <person name="Lanie J.A."/>
            <person name="Ng W.-L."/>
            <person name="Kazmierczak K.M."/>
            <person name="Andrzejewski T.M."/>
            <person name="Davidsen T.M."/>
            <person name="Wayne K.J."/>
            <person name="Tettelin H."/>
            <person name="Glass J.I."/>
            <person name="Rusch D."/>
            <person name="Podicherti R."/>
            <person name="Tsui H.-C.T."/>
            <person name="Winkler M.E."/>
        </authorList>
    </citation>
    <scope>NUCLEOTIDE SEQUENCE</scope>
</reference>
<dbReference type="NCBIfam" id="TIGR02474">
    <property type="entry name" value="pec_lyase"/>
    <property type="match status" value="1"/>
</dbReference>
<feature type="non-terminal residue" evidence="1">
    <location>
        <position position="323"/>
    </location>
</feature>
<proteinExistence type="predicted"/>
<evidence type="ECO:0008006" key="2">
    <source>
        <dbReference type="Google" id="ProtNLM"/>
    </source>
</evidence>
<name>A0A382HX12_9ZZZZ</name>
<dbReference type="AlphaFoldDB" id="A0A382HX12"/>